<accession>A0ABS9MKY7</accession>
<feature type="transmembrane region" description="Helical" evidence="5">
    <location>
        <begin position="38"/>
        <end position="59"/>
    </location>
</feature>
<keyword evidence="4 5" id="KW-0472">Membrane</keyword>
<evidence type="ECO:0000256" key="3">
    <source>
        <dbReference type="ARBA" id="ARBA00022989"/>
    </source>
</evidence>
<dbReference type="EMBL" id="JAKNHQ010000013">
    <property type="protein sequence ID" value="MCG4611226.1"/>
    <property type="molecule type" value="Genomic_DNA"/>
</dbReference>
<evidence type="ECO:0000256" key="2">
    <source>
        <dbReference type="ARBA" id="ARBA00022692"/>
    </source>
</evidence>
<keyword evidence="2 5" id="KW-0812">Transmembrane</keyword>
<feature type="transmembrane region" description="Helical" evidence="5">
    <location>
        <begin position="65"/>
        <end position="83"/>
    </location>
</feature>
<feature type="transmembrane region" description="Helical" evidence="5">
    <location>
        <begin position="147"/>
        <end position="170"/>
    </location>
</feature>
<evidence type="ECO:0000313" key="7">
    <source>
        <dbReference type="Proteomes" id="UP001298681"/>
    </source>
</evidence>
<organism evidence="6 7">
    <name type="scientific">Anaeromassilibacillus senegalensis</name>
    <dbReference type="NCBI Taxonomy" id="1673717"/>
    <lineage>
        <taxon>Bacteria</taxon>
        <taxon>Bacillati</taxon>
        <taxon>Bacillota</taxon>
        <taxon>Clostridia</taxon>
        <taxon>Eubacteriales</taxon>
        <taxon>Acutalibacteraceae</taxon>
        <taxon>Anaeromassilibacillus</taxon>
    </lineage>
</organism>
<reference evidence="6 7" key="1">
    <citation type="submission" date="2022-01" db="EMBL/GenBank/DDBJ databases">
        <title>Collection of gut derived symbiotic bacterial strains cultured from healthy donors.</title>
        <authorList>
            <person name="Lin H."/>
            <person name="Kohout C."/>
            <person name="Waligurski E."/>
            <person name="Pamer E.G."/>
        </authorList>
    </citation>
    <scope>NUCLEOTIDE SEQUENCE [LARGE SCALE GENOMIC DNA]</scope>
    <source>
        <strain evidence="6 7">DFI.7.58</strain>
    </source>
</reference>
<feature type="transmembrane region" description="Helical" evidence="5">
    <location>
        <begin position="206"/>
        <end position="225"/>
    </location>
</feature>
<evidence type="ECO:0000313" key="6">
    <source>
        <dbReference type="EMBL" id="MCG4611226.1"/>
    </source>
</evidence>
<sequence length="226" mass="23417">MFETVVYSPLFGIVLSIAAFEAGIWIQKKTRKAICNPLVIAILLCIAVLVLFDIPLEAYNKGGDIINLFLGPATAVLALNIYNQMDVLKKHFWPVLAGCTAGSITSIGSVFLLCKAFGLDDSITKALLPKSCTTPIAVGIAESQGGVVAITMVAVLLTGLIGALAAPLFAKVFHIKSPVAQGLATGACSHALGTTKALEMGEVQGAMSGISIGVCGIITVILSLFL</sequence>
<keyword evidence="7" id="KW-1185">Reference proteome</keyword>
<dbReference type="Proteomes" id="UP001298681">
    <property type="component" value="Unassembled WGS sequence"/>
</dbReference>
<dbReference type="InterPro" id="IPR007300">
    <property type="entry name" value="CidB/LrgB"/>
</dbReference>
<protein>
    <submittedName>
        <fullName evidence="6">LrgB family protein</fullName>
    </submittedName>
</protein>
<evidence type="ECO:0000256" key="5">
    <source>
        <dbReference type="SAM" id="Phobius"/>
    </source>
</evidence>
<dbReference type="Pfam" id="PF04172">
    <property type="entry name" value="LrgB"/>
    <property type="match status" value="1"/>
</dbReference>
<proteinExistence type="predicted"/>
<name>A0ABS9MKY7_9FIRM</name>
<dbReference type="RefSeq" id="WP_087234903.1">
    <property type="nucleotide sequence ID" value="NZ_JAKNHQ010000013.1"/>
</dbReference>
<comment type="subcellular location">
    <subcellularLocation>
        <location evidence="1">Membrane</location>
        <topology evidence="1">Multi-pass membrane protein</topology>
    </subcellularLocation>
</comment>
<keyword evidence="3 5" id="KW-1133">Transmembrane helix</keyword>
<dbReference type="PANTHER" id="PTHR30249:SF0">
    <property type="entry name" value="PLASTIDAL GLYCOLATE_GLYCERATE TRANSLOCATOR 1, CHLOROPLASTIC"/>
    <property type="match status" value="1"/>
</dbReference>
<dbReference type="PANTHER" id="PTHR30249">
    <property type="entry name" value="PUTATIVE SEROTONIN TRANSPORTER"/>
    <property type="match status" value="1"/>
</dbReference>
<evidence type="ECO:0000256" key="4">
    <source>
        <dbReference type="ARBA" id="ARBA00023136"/>
    </source>
</evidence>
<gene>
    <name evidence="6" type="ORF">L0P57_09835</name>
</gene>
<comment type="caution">
    <text evidence="6">The sequence shown here is derived from an EMBL/GenBank/DDBJ whole genome shotgun (WGS) entry which is preliminary data.</text>
</comment>
<evidence type="ECO:0000256" key="1">
    <source>
        <dbReference type="ARBA" id="ARBA00004141"/>
    </source>
</evidence>
<feature type="transmembrane region" description="Helical" evidence="5">
    <location>
        <begin position="95"/>
        <end position="118"/>
    </location>
</feature>
<feature type="transmembrane region" description="Helical" evidence="5">
    <location>
        <begin position="6"/>
        <end position="26"/>
    </location>
</feature>